<evidence type="ECO:0008006" key="3">
    <source>
        <dbReference type="Google" id="ProtNLM"/>
    </source>
</evidence>
<dbReference type="KEGG" id="dwd:DSCW_47470"/>
<dbReference type="Proteomes" id="UP000427769">
    <property type="component" value="Chromosome"/>
</dbReference>
<reference evidence="1 2" key="1">
    <citation type="submission" date="2019-11" db="EMBL/GenBank/DDBJ databases">
        <title>Comparative genomics of hydrocarbon-degrading Desulfosarcina strains.</title>
        <authorList>
            <person name="Watanabe M."/>
            <person name="Kojima H."/>
            <person name="Fukui M."/>
        </authorList>
    </citation>
    <scope>NUCLEOTIDE SEQUENCE [LARGE SCALE GENOMIC DNA]</scope>
    <source>
        <strain evidence="1 2">PP31</strain>
    </source>
</reference>
<dbReference type="InterPro" id="IPR036527">
    <property type="entry name" value="SCP2_sterol-bd_dom_sf"/>
</dbReference>
<evidence type="ECO:0000313" key="2">
    <source>
        <dbReference type="Proteomes" id="UP000427769"/>
    </source>
</evidence>
<accession>A0A5K7Z985</accession>
<dbReference type="EMBL" id="AP021875">
    <property type="protein sequence ID" value="BBO77330.1"/>
    <property type="molecule type" value="Genomic_DNA"/>
</dbReference>
<dbReference type="Gene3D" id="3.30.1050.10">
    <property type="entry name" value="SCP2 sterol-binding domain"/>
    <property type="match status" value="1"/>
</dbReference>
<protein>
    <recommendedName>
        <fullName evidence="3">SCP2 domain-containing protein</fullName>
    </recommendedName>
</protein>
<keyword evidence="2" id="KW-1185">Reference proteome</keyword>
<sequence>MDAAYVKACLNLHAVLPNLEELVAHDPESARLSKNWDIRIQFLARNGPTACVAFDRGRCTVNRGNHAKPNVKLFFTSPDHLNRMMDGKANPIPVKGFTRLGFLSKEFPKLTDRLEAILKAGEEQLRDPDVLALNTRMTLYTAAYAARELLLYDKVGRLIAPSIPDGAISLAILPDGPEVTLSFDHGRIDVLKSGVDAPHALIQLGSMAIAHDFLNSHLDTYAAITDGRVRIRGQIPMIDALGTVLDRVPHYLS</sequence>
<proteinExistence type="predicted"/>
<dbReference type="RefSeq" id="WP_155306089.1">
    <property type="nucleotide sequence ID" value="NZ_AP021875.1"/>
</dbReference>
<organism evidence="1 2">
    <name type="scientific">Desulfosarcina widdelii</name>
    <dbReference type="NCBI Taxonomy" id="947919"/>
    <lineage>
        <taxon>Bacteria</taxon>
        <taxon>Pseudomonadati</taxon>
        <taxon>Thermodesulfobacteriota</taxon>
        <taxon>Desulfobacteria</taxon>
        <taxon>Desulfobacterales</taxon>
        <taxon>Desulfosarcinaceae</taxon>
        <taxon>Desulfosarcina</taxon>
    </lineage>
</organism>
<evidence type="ECO:0000313" key="1">
    <source>
        <dbReference type="EMBL" id="BBO77330.1"/>
    </source>
</evidence>
<dbReference type="AlphaFoldDB" id="A0A5K7Z985"/>
<gene>
    <name evidence="1" type="ORF">DSCW_47470</name>
</gene>
<dbReference type="SUPFAM" id="SSF55718">
    <property type="entry name" value="SCP-like"/>
    <property type="match status" value="1"/>
</dbReference>
<dbReference type="OrthoDB" id="2081070at2"/>
<name>A0A5K7Z985_9BACT</name>